<comment type="caution">
    <text evidence="3">The sequence shown here is derived from an EMBL/GenBank/DDBJ whole genome shotgun (WGS) entry which is preliminary data.</text>
</comment>
<evidence type="ECO:0000256" key="1">
    <source>
        <dbReference type="SAM" id="Coils"/>
    </source>
</evidence>
<dbReference type="Proteomes" id="UP000281534">
    <property type="component" value="Unassembled WGS sequence"/>
</dbReference>
<dbReference type="SUPFAM" id="SSF52540">
    <property type="entry name" value="P-loop containing nucleoside triphosphate hydrolases"/>
    <property type="match status" value="1"/>
</dbReference>
<evidence type="ECO:0000313" key="4">
    <source>
        <dbReference type="Proteomes" id="UP000281534"/>
    </source>
</evidence>
<feature type="coiled-coil region" evidence="1">
    <location>
        <begin position="496"/>
        <end position="524"/>
    </location>
</feature>
<dbReference type="PANTHER" id="PTHR34825:SF1">
    <property type="entry name" value="AAA-ATPASE-LIKE DOMAIN-CONTAINING PROTEIN"/>
    <property type="match status" value="1"/>
</dbReference>
<sequence length="561" mass="66917">MKGGIHMKKIPIGINDFKTLIENNYYYIDKTKHIEDILNDGSEVILFTRPRRFGKTLNISMLKYFFDIENKEENKKLFNDLYIEKSKYISKQGKYPVIYISFKDLKAKNWEGSIFKLKNQLKDLYKEFLYLKDSLDEISQEDFNKIIYMKDNANYEDALKYLTEYLYKYYKQKVIVIIDEYDSPVVDSYENNYYNEAIMFFRNFYSSVLKDNQYLEKGFLTGILRVAKEGIFSGLNNLEVCSILDNKYSSFYGLTEDEVLKTLNYFNMEYKLNEVKDWYDGYKFGNKEIYNPWSILNYINKKEIGAYWVGTSNNFLINNILENAEISIFDELKSLFSDEKIEKTIYSDSNFYNMKNPQEIWQLLLHTGYLTTKEKLDRNYYSLIIPNKEIKDFFDRSFIGKFLGNEDIFKEMLNSLLKKDIFNFENNLQKILELSFSYYDIGTEEKFYHNFILGIVLSLSDKYYVKSNRESGYGRYDILLEPRNKKGTAFILEFKVAKSENELEKKLEEALKQIEDRKYDIELKNKNIFDILKIAFVFYGKKVKVKKILGEKEGDFTNESK</sequence>
<dbReference type="EMBL" id="RQYY01000001">
    <property type="protein sequence ID" value="RRD28766.1"/>
    <property type="molecule type" value="Genomic_DNA"/>
</dbReference>
<organism evidence="3 4">
    <name type="scientific">Fusobacterium canifelinum</name>
    <dbReference type="NCBI Taxonomy" id="285729"/>
    <lineage>
        <taxon>Bacteria</taxon>
        <taxon>Fusobacteriati</taxon>
        <taxon>Fusobacteriota</taxon>
        <taxon>Fusobacteriia</taxon>
        <taxon>Fusobacteriales</taxon>
        <taxon>Fusobacteriaceae</taxon>
        <taxon>Fusobacterium</taxon>
    </lineage>
</organism>
<feature type="domain" description="AAA-ATPase-like" evidence="2">
    <location>
        <begin position="11"/>
        <end position="232"/>
    </location>
</feature>
<dbReference type="Pfam" id="PF09820">
    <property type="entry name" value="AAA-ATPase_like"/>
    <property type="match status" value="1"/>
</dbReference>
<evidence type="ECO:0000313" key="3">
    <source>
        <dbReference type="EMBL" id="RRD28766.1"/>
    </source>
</evidence>
<name>A0A3P1V513_9FUSO</name>
<dbReference type="InterPro" id="IPR018631">
    <property type="entry name" value="AAA-ATPase-like_dom"/>
</dbReference>
<evidence type="ECO:0000259" key="2">
    <source>
        <dbReference type="Pfam" id="PF09820"/>
    </source>
</evidence>
<reference evidence="3 4" key="1">
    <citation type="submission" date="2018-11" db="EMBL/GenBank/DDBJ databases">
        <title>Genomes From Bacteria Associated with the Canine Oral Cavity: a Test Case for Automated Genome-Based Taxonomic Assignment.</title>
        <authorList>
            <person name="Coil D.A."/>
            <person name="Jospin G."/>
            <person name="Darling A.E."/>
            <person name="Wallis C."/>
            <person name="Davis I.J."/>
            <person name="Harris S."/>
            <person name="Eisen J.A."/>
            <person name="Holcombe L.J."/>
            <person name="O'Flynn C."/>
        </authorList>
    </citation>
    <scope>NUCLEOTIDE SEQUENCE [LARGE SCALE GENOMIC DNA]</scope>
    <source>
        <strain evidence="3 4">OH4460_COT-188</strain>
    </source>
</reference>
<keyword evidence="1" id="KW-0175">Coiled coil</keyword>
<dbReference type="InterPro" id="IPR012547">
    <property type="entry name" value="PDDEXK_9"/>
</dbReference>
<dbReference type="InterPro" id="IPR027417">
    <property type="entry name" value="P-loop_NTPase"/>
</dbReference>
<dbReference type="Pfam" id="PF08011">
    <property type="entry name" value="PDDEXK_9"/>
    <property type="match status" value="1"/>
</dbReference>
<proteinExistence type="predicted"/>
<dbReference type="PANTHER" id="PTHR34825">
    <property type="entry name" value="CONSERVED PROTEIN, WITH A WEAK D-GALACTARATE DEHYDRATASE/ALTRONATE HYDROLASE DOMAIN"/>
    <property type="match status" value="1"/>
</dbReference>
<protein>
    <recommendedName>
        <fullName evidence="2">AAA-ATPase-like domain-containing protein</fullName>
    </recommendedName>
</protein>
<dbReference type="AlphaFoldDB" id="A0A3P1V513"/>
<gene>
    <name evidence="3" type="ORF">EII27_00810</name>
</gene>
<accession>A0A3P1V513</accession>
<dbReference type="OrthoDB" id="78597at2"/>